<gene>
    <name evidence="1" type="ORF">QY95_02289</name>
</gene>
<sequence>MTTLFIIVYCQFTHYIKVSMSDWVEESKVIREKGVAGKLVSKLSLLYEAA</sequence>
<protein>
    <submittedName>
        <fullName evidence="1">Uncharacterized protein</fullName>
    </submittedName>
</protein>
<organism evidence="1 2">
    <name type="scientific">Bacillus thermotolerans</name>
    <name type="common">Quasibacillus thermotolerans</name>
    <dbReference type="NCBI Taxonomy" id="1221996"/>
    <lineage>
        <taxon>Bacteria</taxon>
        <taxon>Bacillati</taxon>
        <taxon>Bacillota</taxon>
        <taxon>Bacilli</taxon>
        <taxon>Bacillales</taxon>
        <taxon>Bacillaceae</taxon>
        <taxon>Bacillus</taxon>
    </lineage>
</organism>
<keyword evidence="2" id="KW-1185">Reference proteome</keyword>
<evidence type="ECO:0000313" key="2">
    <source>
        <dbReference type="Proteomes" id="UP000031563"/>
    </source>
</evidence>
<reference evidence="1" key="1">
    <citation type="submission" date="2015-02" db="EMBL/GenBank/DDBJ databases">
        <title>Genome Assembly of Bacillaceae bacterium MTCC 8252.</title>
        <authorList>
            <person name="Verma A."/>
            <person name="Khatri I."/>
            <person name="Mual P."/>
            <person name="Subramanian S."/>
            <person name="Krishnamurthi S."/>
        </authorList>
    </citation>
    <scope>NUCLEOTIDE SEQUENCE [LARGE SCALE GENOMIC DNA]</scope>
    <source>
        <strain evidence="1">MTCC 8252</strain>
    </source>
</reference>
<proteinExistence type="predicted"/>
<accession>A0A0F5HVZ5</accession>
<name>A0A0F5I1Y4_BACTR</name>
<comment type="caution">
    <text evidence="1">The sequence shown here is derived from an EMBL/GenBank/DDBJ whole genome shotgun (WGS) entry which is preliminary data.</text>
</comment>
<dbReference type="EMBL" id="JWIR02000040">
    <property type="protein sequence ID" value="KKB39659.1"/>
    <property type="molecule type" value="Genomic_DNA"/>
</dbReference>
<accession>A0A0F5I1Y4</accession>
<evidence type="ECO:0000313" key="1">
    <source>
        <dbReference type="EMBL" id="KKB39659.1"/>
    </source>
</evidence>
<dbReference type="Proteomes" id="UP000031563">
    <property type="component" value="Unassembled WGS sequence"/>
</dbReference>
<dbReference type="AlphaFoldDB" id="A0A0F5I1Y4"/>